<feature type="signal peptide" evidence="13">
    <location>
        <begin position="1"/>
        <end position="17"/>
    </location>
</feature>
<evidence type="ECO:0000256" key="6">
    <source>
        <dbReference type="ARBA" id="ARBA00022729"/>
    </source>
</evidence>
<keyword evidence="3 15" id="KW-0121">Carboxypeptidase</keyword>
<dbReference type="PANTHER" id="PTHR11705:SF91">
    <property type="entry name" value="FI01817P-RELATED"/>
    <property type="match status" value="1"/>
</dbReference>
<dbReference type="OrthoDB" id="3626597at2759"/>
<reference evidence="15" key="1">
    <citation type="submission" date="2015-10" db="EMBL/GenBank/DDBJ databases">
        <title>EvidentialGene: Evidence-directed Construction of Complete mRNA Transcriptomes without Genomes.</title>
        <authorList>
            <person name="Gilbert D.G."/>
        </authorList>
    </citation>
    <scope>NUCLEOTIDE SEQUENCE</scope>
</reference>
<keyword evidence="5" id="KW-0479">Metal-binding</keyword>
<dbReference type="GO" id="GO:0005615">
    <property type="term" value="C:extracellular space"/>
    <property type="evidence" value="ECO:0007669"/>
    <property type="project" value="TreeGrafter"/>
</dbReference>
<dbReference type="FunFam" id="3.40.630.10:FF:000056">
    <property type="entry name" value="Zinc carboxypeptidase"/>
    <property type="match status" value="1"/>
</dbReference>
<keyword evidence="8" id="KW-0862">Zinc</keyword>
<dbReference type="GO" id="GO:0008270">
    <property type="term" value="F:zinc ion binding"/>
    <property type="evidence" value="ECO:0007669"/>
    <property type="project" value="InterPro"/>
</dbReference>
<evidence type="ECO:0000256" key="10">
    <source>
        <dbReference type="ARBA" id="ARBA00023157"/>
    </source>
</evidence>
<keyword evidence="4" id="KW-0645">Protease</keyword>
<dbReference type="PANTHER" id="PTHR11705">
    <property type="entry name" value="PROTEASE FAMILY M14 CARBOXYPEPTIDASE A,B"/>
    <property type="match status" value="1"/>
</dbReference>
<comment type="similarity">
    <text evidence="2 12">Belongs to the peptidase M14 family.</text>
</comment>
<dbReference type="SUPFAM" id="SSF53187">
    <property type="entry name" value="Zn-dependent exopeptidases"/>
    <property type="match status" value="1"/>
</dbReference>
<dbReference type="EMBL" id="GDIQ01031625">
    <property type="protein sequence ID" value="JAN63112.1"/>
    <property type="molecule type" value="Transcribed_RNA"/>
</dbReference>
<dbReference type="GO" id="GO:0004181">
    <property type="term" value="F:metallocarboxypeptidase activity"/>
    <property type="evidence" value="ECO:0007669"/>
    <property type="project" value="InterPro"/>
</dbReference>
<dbReference type="SMART" id="SM00631">
    <property type="entry name" value="Zn_pept"/>
    <property type="match status" value="1"/>
</dbReference>
<evidence type="ECO:0000256" key="12">
    <source>
        <dbReference type="PROSITE-ProRule" id="PRU01379"/>
    </source>
</evidence>
<dbReference type="InterPro" id="IPR036990">
    <property type="entry name" value="M14A-like_propep"/>
</dbReference>
<feature type="active site" description="Proton donor/acceptor" evidence="12">
    <location>
        <position position="382"/>
    </location>
</feature>
<keyword evidence="7" id="KW-0378">Hydrolase</keyword>
<evidence type="ECO:0000256" key="8">
    <source>
        <dbReference type="ARBA" id="ARBA00022833"/>
    </source>
</evidence>
<dbReference type="PROSITE" id="PS52035">
    <property type="entry name" value="PEPTIDASE_M14"/>
    <property type="match status" value="1"/>
</dbReference>
<dbReference type="Gene3D" id="3.40.630.10">
    <property type="entry name" value="Zn peptidases"/>
    <property type="match status" value="1"/>
</dbReference>
<proteinExistence type="inferred from homology"/>
<organism evidence="15">
    <name type="scientific">Daphnia magna</name>
    <dbReference type="NCBI Taxonomy" id="35525"/>
    <lineage>
        <taxon>Eukaryota</taxon>
        <taxon>Metazoa</taxon>
        <taxon>Ecdysozoa</taxon>
        <taxon>Arthropoda</taxon>
        <taxon>Crustacea</taxon>
        <taxon>Branchiopoda</taxon>
        <taxon>Diplostraca</taxon>
        <taxon>Cladocera</taxon>
        <taxon>Anomopoda</taxon>
        <taxon>Daphniidae</taxon>
        <taxon>Daphnia</taxon>
    </lineage>
</organism>
<dbReference type="FunFam" id="3.30.70.340:FF:000002">
    <property type="entry name" value="Carboxypeptidase A"/>
    <property type="match status" value="1"/>
</dbReference>
<sequence>MKNCILLVFGLLALATAAKLNYTGHKVIRVIPETKEQLEFLRDWESSSEIDFWLLPSSARRFADIRVSPGSYAHVAARLADMKMSHIVHIADVGELERQEQHNMAQRIAIFNGEKAIDVENYHTYEEVMAYLAELANTNPLVSTKVGGTSEEGRDIVQAIISSDLSANKPVHFFDCNIHAREWITAATCVWIIDQITTGYGSDPEITSLVDQYDWKFVPIANPDGYAYTWNTDRNWRKNRLVNNGSTCVGVDANRNFPIGFAGSGSSSDPCSGTYHGIAAFSEREASALRDLIAADRGRVKTAISMHSYSQMFLSPYGYTTDLPAEYPEMFRAMEIAVNALTSTYGTPYTYGNTAVTIYIASGDTTDHYYESEGVVHSYTIELRDSGTYGFQLPPDQIVPTATETWNGLKAMINAI</sequence>
<evidence type="ECO:0000256" key="7">
    <source>
        <dbReference type="ARBA" id="ARBA00022801"/>
    </source>
</evidence>
<evidence type="ECO:0000256" key="13">
    <source>
        <dbReference type="SAM" id="SignalP"/>
    </source>
</evidence>
<keyword evidence="6 13" id="KW-0732">Signal</keyword>
<evidence type="ECO:0000259" key="14">
    <source>
        <dbReference type="PROSITE" id="PS52035"/>
    </source>
</evidence>
<dbReference type="AlphaFoldDB" id="A0A0P6GM31"/>
<dbReference type="Pfam" id="PF00246">
    <property type="entry name" value="Peptidase_M14"/>
    <property type="match status" value="1"/>
</dbReference>
<evidence type="ECO:0000256" key="9">
    <source>
        <dbReference type="ARBA" id="ARBA00023049"/>
    </source>
</evidence>
<evidence type="ECO:0000256" key="3">
    <source>
        <dbReference type="ARBA" id="ARBA00022645"/>
    </source>
</evidence>
<protein>
    <recommendedName>
        <fullName evidence="11">Zinc carboxypeptidase A 1</fullName>
    </recommendedName>
</protein>
<evidence type="ECO:0000256" key="11">
    <source>
        <dbReference type="ARBA" id="ARBA00069039"/>
    </source>
</evidence>
<comment type="cofactor">
    <cofactor evidence="1">
        <name>Zn(2+)</name>
        <dbReference type="ChEBI" id="CHEBI:29105"/>
    </cofactor>
</comment>
<evidence type="ECO:0000256" key="1">
    <source>
        <dbReference type="ARBA" id="ARBA00001947"/>
    </source>
</evidence>
<feature type="chain" id="PRO_5007424646" description="Zinc carboxypeptidase A 1" evidence="13">
    <location>
        <begin position="18"/>
        <end position="416"/>
    </location>
</feature>
<accession>A0A0P6GM31</accession>
<dbReference type="InterPro" id="IPR000834">
    <property type="entry name" value="Peptidase_M14"/>
</dbReference>
<dbReference type="Pfam" id="PF02244">
    <property type="entry name" value="Propep_M14"/>
    <property type="match status" value="1"/>
</dbReference>
<keyword evidence="9" id="KW-0482">Metalloprotease</keyword>
<evidence type="ECO:0000256" key="2">
    <source>
        <dbReference type="ARBA" id="ARBA00005988"/>
    </source>
</evidence>
<evidence type="ECO:0000256" key="5">
    <source>
        <dbReference type="ARBA" id="ARBA00022723"/>
    </source>
</evidence>
<dbReference type="PRINTS" id="PR00765">
    <property type="entry name" value="CRBOXYPTASEA"/>
</dbReference>
<keyword evidence="10" id="KW-1015">Disulfide bond</keyword>
<dbReference type="GO" id="GO:0006508">
    <property type="term" value="P:proteolysis"/>
    <property type="evidence" value="ECO:0007669"/>
    <property type="project" value="UniProtKB-KW"/>
</dbReference>
<evidence type="ECO:0000256" key="4">
    <source>
        <dbReference type="ARBA" id="ARBA00022670"/>
    </source>
</evidence>
<name>A0A0P6GM31_9CRUS</name>
<dbReference type="InterPro" id="IPR003146">
    <property type="entry name" value="M14A_act_pep"/>
</dbReference>
<dbReference type="SUPFAM" id="SSF54897">
    <property type="entry name" value="Protease propeptides/inhibitors"/>
    <property type="match status" value="1"/>
</dbReference>
<dbReference type="CDD" id="cd03860">
    <property type="entry name" value="M14_CP_A-B_like"/>
    <property type="match status" value="1"/>
</dbReference>
<dbReference type="Gene3D" id="3.30.70.340">
    <property type="entry name" value="Metallocarboxypeptidase-like"/>
    <property type="match status" value="1"/>
</dbReference>
<evidence type="ECO:0000313" key="15">
    <source>
        <dbReference type="EMBL" id="JAN63112.1"/>
    </source>
</evidence>
<feature type="domain" description="Peptidase M14" evidence="14">
    <location>
        <begin position="121"/>
        <end position="416"/>
    </location>
</feature>
<dbReference type="EMBL" id="GDIQ01087911">
    <property type="protein sequence ID" value="JAN06826.1"/>
    <property type="molecule type" value="Transcribed_RNA"/>
</dbReference>